<dbReference type="AlphaFoldDB" id="A0A2N1IN52"/>
<protein>
    <submittedName>
        <fullName evidence="1">Uncharacterized protein</fullName>
    </submittedName>
</protein>
<reference evidence="1 2" key="1">
    <citation type="submission" date="2017-12" db="EMBL/GenBank/DDBJ databases">
        <title>Isolation and characterization of an aerobic denitrifying Pseudomonas monteilii CY06 from aquaculture ponds.</title>
        <authorList>
            <person name="Ma Q."/>
            <person name="Cai Y."/>
            <person name="He Z."/>
        </authorList>
    </citation>
    <scope>NUCLEOTIDE SEQUENCE [LARGE SCALE GENOMIC DNA]</scope>
    <source>
        <strain evidence="1 2">CY06</strain>
    </source>
</reference>
<gene>
    <name evidence="1" type="ORF">CXB65_21085</name>
</gene>
<sequence length="61" mass="6812">MHHVRKVLVLESHHDLLPGHPGCFALSAPVQHEQFSCKWATCLKTAQLCYDSAPSDICPTR</sequence>
<accession>A0A2N1IN52</accession>
<organism evidence="1 2">
    <name type="scientific">Pseudomonas monteilii</name>
    <dbReference type="NCBI Taxonomy" id="76759"/>
    <lineage>
        <taxon>Bacteria</taxon>
        <taxon>Pseudomonadati</taxon>
        <taxon>Pseudomonadota</taxon>
        <taxon>Gammaproteobacteria</taxon>
        <taxon>Pseudomonadales</taxon>
        <taxon>Pseudomonadaceae</taxon>
        <taxon>Pseudomonas</taxon>
    </lineage>
</organism>
<evidence type="ECO:0000313" key="2">
    <source>
        <dbReference type="Proteomes" id="UP000233399"/>
    </source>
</evidence>
<comment type="caution">
    <text evidence="1">The sequence shown here is derived from an EMBL/GenBank/DDBJ whole genome shotgun (WGS) entry which is preliminary data.</text>
</comment>
<dbReference type="Proteomes" id="UP000233399">
    <property type="component" value="Unassembled WGS sequence"/>
</dbReference>
<evidence type="ECO:0000313" key="1">
    <source>
        <dbReference type="EMBL" id="PKI19689.1"/>
    </source>
</evidence>
<dbReference type="EMBL" id="PJCG01000052">
    <property type="protein sequence ID" value="PKI19689.1"/>
    <property type="molecule type" value="Genomic_DNA"/>
</dbReference>
<name>A0A2N1IN52_9PSED</name>
<proteinExistence type="predicted"/>